<dbReference type="PANTHER" id="PTHR12549">
    <property type="entry name" value="JMJC DOMAIN-CONTAINING HISTONE DEMETHYLATION PROTEIN"/>
    <property type="match status" value="1"/>
</dbReference>
<comment type="caution">
    <text evidence="6">The sequence shown here is derived from an EMBL/GenBank/DDBJ whole genome shotgun (WGS) entry which is preliminary data.</text>
</comment>
<dbReference type="GO" id="GO:0032454">
    <property type="term" value="F:histone H3K9 demethylase activity"/>
    <property type="evidence" value="ECO:0007669"/>
    <property type="project" value="InterPro"/>
</dbReference>
<feature type="region of interest" description="Disordered" evidence="4">
    <location>
        <begin position="199"/>
        <end position="267"/>
    </location>
</feature>
<feature type="region of interest" description="Disordered" evidence="4">
    <location>
        <begin position="44"/>
        <end position="121"/>
    </location>
</feature>
<dbReference type="GO" id="GO:0003712">
    <property type="term" value="F:transcription coregulator activity"/>
    <property type="evidence" value="ECO:0007669"/>
    <property type="project" value="TreeGrafter"/>
</dbReference>
<dbReference type="GO" id="GO:0046872">
    <property type="term" value="F:metal ion binding"/>
    <property type="evidence" value="ECO:0007669"/>
    <property type="project" value="UniProtKB-KW"/>
</dbReference>
<evidence type="ECO:0000259" key="5">
    <source>
        <dbReference type="PROSITE" id="PS51184"/>
    </source>
</evidence>
<feature type="compositionally biased region" description="Basic and acidic residues" evidence="4">
    <location>
        <begin position="12"/>
        <end position="21"/>
    </location>
</feature>
<dbReference type="Proteomes" id="UP001221757">
    <property type="component" value="Unassembled WGS sequence"/>
</dbReference>
<gene>
    <name evidence="6" type="ORF">B0H17DRAFT_1089633</name>
</gene>
<feature type="compositionally biased region" description="Polar residues" evidence="4">
    <location>
        <begin position="87"/>
        <end position="121"/>
    </location>
</feature>
<dbReference type="SMART" id="SM00558">
    <property type="entry name" value="JmjC"/>
    <property type="match status" value="1"/>
</dbReference>
<dbReference type="EMBL" id="JARKIE010000208">
    <property type="protein sequence ID" value="KAJ7666546.1"/>
    <property type="molecule type" value="Genomic_DNA"/>
</dbReference>
<proteinExistence type="predicted"/>
<feature type="domain" description="JmjC" evidence="5">
    <location>
        <begin position="722"/>
        <end position="908"/>
    </location>
</feature>
<dbReference type="SUPFAM" id="SSF51197">
    <property type="entry name" value="Clavaminate synthase-like"/>
    <property type="match status" value="1"/>
</dbReference>
<name>A0AAD7CWF6_MYCRO</name>
<evidence type="ECO:0000256" key="2">
    <source>
        <dbReference type="ARBA" id="ARBA00022723"/>
    </source>
</evidence>
<keyword evidence="3" id="KW-0539">Nucleus</keyword>
<dbReference type="GO" id="GO:0006357">
    <property type="term" value="P:regulation of transcription by RNA polymerase II"/>
    <property type="evidence" value="ECO:0007669"/>
    <property type="project" value="TreeGrafter"/>
</dbReference>
<reference evidence="6" key="1">
    <citation type="submission" date="2023-03" db="EMBL/GenBank/DDBJ databases">
        <title>Massive genome expansion in bonnet fungi (Mycena s.s.) driven by repeated elements and novel gene families across ecological guilds.</title>
        <authorList>
            <consortium name="Lawrence Berkeley National Laboratory"/>
            <person name="Harder C.B."/>
            <person name="Miyauchi S."/>
            <person name="Viragh M."/>
            <person name="Kuo A."/>
            <person name="Thoen E."/>
            <person name="Andreopoulos B."/>
            <person name="Lu D."/>
            <person name="Skrede I."/>
            <person name="Drula E."/>
            <person name="Henrissat B."/>
            <person name="Morin E."/>
            <person name="Kohler A."/>
            <person name="Barry K."/>
            <person name="LaButti K."/>
            <person name="Morin E."/>
            <person name="Salamov A."/>
            <person name="Lipzen A."/>
            <person name="Mereny Z."/>
            <person name="Hegedus B."/>
            <person name="Baldrian P."/>
            <person name="Stursova M."/>
            <person name="Weitz H."/>
            <person name="Taylor A."/>
            <person name="Grigoriev I.V."/>
            <person name="Nagy L.G."/>
            <person name="Martin F."/>
            <person name="Kauserud H."/>
        </authorList>
    </citation>
    <scope>NUCLEOTIDE SEQUENCE</scope>
    <source>
        <strain evidence="6">CBHHK067</strain>
    </source>
</reference>
<dbReference type="Pfam" id="PF02373">
    <property type="entry name" value="JmjC"/>
    <property type="match status" value="1"/>
</dbReference>
<feature type="compositionally biased region" description="Basic and acidic residues" evidence="4">
    <location>
        <begin position="209"/>
        <end position="228"/>
    </location>
</feature>
<evidence type="ECO:0000313" key="6">
    <source>
        <dbReference type="EMBL" id="KAJ7666546.1"/>
    </source>
</evidence>
<dbReference type="InterPro" id="IPR045109">
    <property type="entry name" value="LSDs-like"/>
</dbReference>
<feature type="compositionally biased region" description="Polar residues" evidence="4">
    <location>
        <begin position="581"/>
        <end position="608"/>
    </location>
</feature>
<feature type="region of interest" description="Disordered" evidence="4">
    <location>
        <begin position="1"/>
        <end position="21"/>
    </location>
</feature>
<protein>
    <recommendedName>
        <fullName evidence="5">JmjC domain-containing protein</fullName>
    </recommendedName>
</protein>
<dbReference type="AlphaFoldDB" id="A0AAD7CWF6"/>
<dbReference type="PROSITE" id="PS51184">
    <property type="entry name" value="JMJC"/>
    <property type="match status" value="1"/>
</dbReference>
<evidence type="ECO:0000256" key="4">
    <source>
        <dbReference type="SAM" id="MobiDB-lite"/>
    </source>
</evidence>
<dbReference type="GO" id="GO:0000118">
    <property type="term" value="C:histone deacetylase complex"/>
    <property type="evidence" value="ECO:0007669"/>
    <property type="project" value="TreeGrafter"/>
</dbReference>
<dbReference type="GO" id="GO:0000785">
    <property type="term" value="C:chromatin"/>
    <property type="evidence" value="ECO:0007669"/>
    <property type="project" value="TreeGrafter"/>
</dbReference>
<sequence length="951" mass="106691">MIESSPSLRRILNTEHDPLPDRHPFPVHLAISQPAQFNALPEIHTHTPTRPTVGESRSHSVPPWTPPEGTYGPRSPVDRAYRPRSLAGSSPQHQTPPGAYSSVNTLSLHSKHPSISPTWSPDATIQGLPPFQSDVRTGLYAIRADTATAAALPDHYPSHDPPPSPSSQKRGFPEIDAFEYQTAERASVRIAAAAVPTSYSHYYPPNQRYHPERDVREPSHTPSSDRTHPRQGSQKRGVFDVEDAEEPPKSKRKLSAKPREQAGSWTSASLALRPIKRGYTTKKRGEAAPMAALNESEPDTMYTLAIRADYNRNESPYQVVSAKFPNNENLRVEIQEARCMASRYRNDLADDITRCISCIRRWAGDTCRFQFVRFLFRDCDQKVRGFGFQERELDFLPSMEYPDAWNIPLRDDHIHETKKTIAAALLPTLCEELRHIGKDAVVYRPRESDVRATCDTCLTSIFSCSWMCRICGREACAECFQQVTKLTVVPEGASDSQICDLKVLRDKHAHLSPTFLMCMKKKDHRATDFSPMSRFNKPELVTAIDAMKKLLKDEAIDLLEPSTVVDAPNSVNATKVEPASTSIRYGAQTPSDDTLSPLSNDSDTTLISDGNVPPLGSDPAVASGSRTEIPAHEIRRFKASDLTEEIFRPLWAQGDPLLVTNVGSKLKIDWSPQYLWRSTEESMRITVAEFFSNFGQYEGRTSAGSSRLDWPPSSDFKTSFPELYEDFSQAVPIPNYVRRDGVLNLASHFPSNTVAPDLGPKMYNANANQVAFGTKGSTRLHMDMADALNIMTYAAPGLDGEEGSAAWDLFRAQDSDEIRQFLRARYTTVGLDPIHSQQVYLDDEARRELYEQCGVKSYRVYQKAGEAVFIPAGCAHQVRNLSDCIKVAIDFVSPENIARCEKLTREFREQNQRTAWKEDVLQLRTMMWFAWISCCRQEKKSAPVVASSDLE</sequence>
<feature type="region of interest" description="Disordered" evidence="4">
    <location>
        <begin position="152"/>
        <end position="171"/>
    </location>
</feature>
<keyword evidence="2" id="KW-0479">Metal-binding</keyword>
<keyword evidence="7" id="KW-1185">Reference proteome</keyword>
<evidence type="ECO:0000313" key="7">
    <source>
        <dbReference type="Proteomes" id="UP001221757"/>
    </source>
</evidence>
<organism evidence="6 7">
    <name type="scientific">Mycena rosella</name>
    <name type="common">Pink bonnet</name>
    <name type="synonym">Agaricus rosellus</name>
    <dbReference type="NCBI Taxonomy" id="1033263"/>
    <lineage>
        <taxon>Eukaryota</taxon>
        <taxon>Fungi</taxon>
        <taxon>Dikarya</taxon>
        <taxon>Basidiomycota</taxon>
        <taxon>Agaricomycotina</taxon>
        <taxon>Agaricomycetes</taxon>
        <taxon>Agaricomycetidae</taxon>
        <taxon>Agaricales</taxon>
        <taxon>Marasmiineae</taxon>
        <taxon>Mycenaceae</taxon>
        <taxon>Mycena</taxon>
    </lineage>
</organism>
<comment type="subcellular location">
    <subcellularLocation>
        <location evidence="1">Nucleus</location>
    </subcellularLocation>
</comment>
<accession>A0AAD7CWF6</accession>
<dbReference type="Gene3D" id="2.60.120.650">
    <property type="entry name" value="Cupin"/>
    <property type="match status" value="1"/>
</dbReference>
<evidence type="ECO:0000256" key="1">
    <source>
        <dbReference type="ARBA" id="ARBA00004123"/>
    </source>
</evidence>
<dbReference type="PANTHER" id="PTHR12549:SF38">
    <property type="entry name" value="JMJC DOMAIN-CONTAINING HISTONE DEMETHYLASE 2, ISOFORM A"/>
    <property type="match status" value="1"/>
</dbReference>
<feature type="region of interest" description="Disordered" evidence="4">
    <location>
        <begin position="581"/>
        <end position="626"/>
    </location>
</feature>
<evidence type="ECO:0000256" key="3">
    <source>
        <dbReference type="ARBA" id="ARBA00023242"/>
    </source>
</evidence>
<dbReference type="GO" id="GO:0031490">
    <property type="term" value="F:chromatin DNA binding"/>
    <property type="evidence" value="ECO:0007669"/>
    <property type="project" value="TreeGrafter"/>
</dbReference>
<dbReference type="InterPro" id="IPR003347">
    <property type="entry name" value="JmjC_dom"/>
</dbReference>
<dbReference type="CDD" id="cd02208">
    <property type="entry name" value="cupin_RmlC-like"/>
    <property type="match status" value="1"/>
</dbReference>